<keyword evidence="1" id="KW-0812">Transmembrane</keyword>
<evidence type="ECO:0000313" key="2">
    <source>
        <dbReference type="EMBL" id="VVQ15311.1"/>
    </source>
</evidence>
<keyword evidence="1" id="KW-0472">Membrane</keyword>
<feature type="transmembrane region" description="Helical" evidence="1">
    <location>
        <begin position="12"/>
        <end position="32"/>
    </location>
</feature>
<evidence type="ECO:0000256" key="1">
    <source>
        <dbReference type="SAM" id="Phobius"/>
    </source>
</evidence>
<accession>A0A5E7UVN7</accession>
<dbReference type="NCBIfam" id="NF045734">
    <property type="entry name" value="StyOxIsoStyC"/>
    <property type="match status" value="1"/>
</dbReference>
<keyword evidence="1" id="KW-1133">Transmembrane helix</keyword>
<protein>
    <submittedName>
        <fullName evidence="2">Styrene-oxide isomerase</fullName>
        <ecNumber evidence="2">5.3.99.7</ecNumber>
    </submittedName>
</protein>
<evidence type="ECO:0000313" key="3">
    <source>
        <dbReference type="Proteomes" id="UP000381378"/>
    </source>
</evidence>
<keyword evidence="2" id="KW-0413">Isomerase</keyword>
<dbReference type="RefSeq" id="WP_150787176.1">
    <property type="nucleotide sequence ID" value="NZ_CABVJF010000017.1"/>
</dbReference>
<dbReference type="EC" id="5.3.99.7" evidence="2"/>
<feature type="transmembrane region" description="Helical" evidence="1">
    <location>
        <begin position="89"/>
        <end position="108"/>
    </location>
</feature>
<dbReference type="EMBL" id="CABVJF010000017">
    <property type="protein sequence ID" value="VVQ15311.1"/>
    <property type="molecule type" value="Genomic_DNA"/>
</dbReference>
<dbReference type="GO" id="GO:0018846">
    <property type="term" value="F:styrene-oxide isomerase activity"/>
    <property type="evidence" value="ECO:0007669"/>
    <property type="project" value="UniProtKB-EC"/>
</dbReference>
<proteinExistence type="predicted"/>
<feature type="transmembrane region" description="Helical" evidence="1">
    <location>
        <begin position="52"/>
        <end position="77"/>
    </location>
</feature>
<dbReference type="AlphaFoldDB" id="A0A5E7UVN7"/>
<sequence>MNKQLRSMLGHGTVILLIGMLLGVGLLASLLGGMELIPGSIIAFGIPGDPGAWARAHVGGMLNGMLIMLVAVVIAALKLSARVTRHLSWMLVGTGYANSLFYLAALVAPNRALSFADNKFGQSSLFAVIGLVPALVFVVASIVAIAILSVNTFKSGDELN</sequence>
<gene>
    <name evidence="2" type="primary">styC</name>
    <name evidence="2" type="ORF">PS928_04246</name>
</gene>
<dbReference type="InterPro" id="IPR054803">
    <property type="entry name" value="StyOxIsoStyC"/>
</dbReference>
<reference evidence="2 3" key="1">
    <citation type="submission" date="2019-09" db="EMBL/GenBank/DDBJ databases">
        <authorList>
            <person name="Chandra G."/>
            <person name="Truman W A."/>
        </authorList>
    </citation>
    <scope>NUCLEOTIDE SEQUENCE [LARGE SCALE GENOMIC DNA]</scope>
    <source>
        <strain evidence="2">PS928</strain>
    </source>
</reference>
<organism evidence="2 3">
    <name type="scientific">Pseudomonas fluorescens</name>
    <dbReference type="NCBI Taxonomy" id="294"/>
    <lineage>
        <taxon>Bacteria</taxon>
        <taxon>Pseudomonadati</taxon>
        <taxon>Pseudomonadota</taxon>
        <taxon>Gammaproteobacteria</taxon>
        <taxon>Pseudomonadales</taxon>
        <taxon>Pseudomonadaceae</taxon>
        <taxon>Pseudomonas</taxon>
    </lineage>
</organism>
<dbReference type="Pfam" id="PF26512">
    <property type="entry name" value="SOI"/>
    <property type="match status" value="1"/>
</dbReference>
<dbReference type="InterPro" id="IPR058965">
    <property type="entry name" value="SOI/HabA-like"/>
</dbReference>
<feature type="transmembrane region" description="Helical" evidence="1">
    <location>
        <begin position="128"/>
        <end position="150"/>
    </location>
</feature>
<dbReference type="OrthoDB" id="5739128at2"/>
<name>A0A5E7UVN7_PSEFL</name>
<dbReference type="Proteomes" id="UP000381378">
    <property type="component" value="Unassembled WGS sequence"/>
</dbReference>